<keyword evidence="5" id="KW-1185">Reference proteome</keyword>
<evidence type="ECO:0000256" key="1">
    <source>
        <dbReference type="SAM" id="MobiDB-lite"/>
    </source>
</evidence>
<dbReference type="InterPro" id="IPR054341">
    <property type="entry name" value="GNAT-like_N"/>
</dbReference>
<reference evidence="4 5" key="1">
    <citation type="submission" date="2019-09" db="EMBL/GenBank/DDBJ databases">
        <title>Screening of Novel Bioactive Compounds from Soil-Associated.</title>
        <authorList>
            <person name="Gong X."/>
        </authorList>
    </citation>
    <scope>NUCLEOTIDE SEQUENCE [LARGE SCALE GENOMIC DNA]</scope>
    <source>
        <strain evidence="4 5">Gxj-6</strain>
    </source>
</reference>
<dbReference type="EMBL" id="VYTZ01000003">
    <property type="protein sequence ID" value="KAA9379664.1"/>
    <property type="molecule type" value="Genomic_DNA"/>
</dbReference>
<dbReference type="AlphaFoldDB" id="A0A5J5K7J7"/>
<dbReference type="Pfam" id="PF22559">
    <property type="entry name" value="GNAT-phage-like"/>
    <property type="match status" value="1"/>
</dbReference>
<name>A0A5J5K7J7_9ACTN</name>
<comment type="caution">
    <text evidence="4">The sequence shown here is derived from an EMBL/GenBank/DDBJ whole genome shotgun (WGS) entry which is preliminary data.</text>
</comment>
<feature type="region of interest" description="Disordered" evidence="1">
    <location>
        <begin position="464"/>
        <end position="504"/>
    </location>
</feature>
<dbReference type="InterPro" id="IPR054340">
    <property type="entry name" value="GNAT-like_C_phage-like"/>
</dbReference>
<protein>
    <submittedName>
        <fullName evidence="4">Uncharacterized protein</fullName>
    </submittedName>
</protein>
<evidence type="ECO:0000259" key="3">
    <source>
        <dbReference type="Pfam" id="PF22559"/>
    </source>
</evidence>
<dbReference type="RefSeq" id="WP_150932853.1">
    <property type="nucleotide sequence ID" value="NZ_VYTZ01000003.1"/>
</dbReference>
<evidence type="ECO:0000259" key="2">
    <source>
        <dbReference type="Pfam" id="PF22555"/>
    </source>
</evidence>
<feature type="domain" description="GNAT-like C-terminal" evidence="3">
    <location>
        <begin position="297"/>
        <end position="457"/>
    </location>
</feature>
<dbReference type="Proteomes" id="UP000327011">
    <property type="component" value="Unassembled WGS sequence"/>
</dbReference>
<evidence type="ECO:0000313" key="4">
    <source>
        <dbReference type="EMBL" id="KAA9379664.1"/>
    </source>
</evidence>
<sequence>MAGPATLLFAGLDISPAREFVATLVDPARHHRWVLPCVGRWSTATAIVAKHGHPERVEASDLCLFSSIVGYLADPRHTLEELEVRIPGDLARFTAGARDEHEHAAGVLLTVKFLSTPPKNTHAQELRTEMWRNAAAIRDKLADGLRQQVDLMRGCRYDVADVRDVINDALAAPDPQNTFFYANLPGYKGGYSKQYGAAETRIWACRLIAEEFDPADARMWLDSFTESPVFAAAYVHHGDDQAPPDWVKLGAFAAGPDRVDYIIGNRDPGDRLVVRKGLGGPPRQWPVYADQDITPESVISFEQVDKDTCLHYRDLFVHRLGLTKAERYCLMLIDGRVTTAFGLHTRDIRLGNSGWVGEVFGITVTSARYARLGKLFMLALTSGDFKRWVLANNPRLQQAEIVGISTASPTINHEGKTDRGVMKLAKREPRPGGGFQLLYQGEFRTDTLPEVMRRWHAEQAWVCRPGWDGPRLPQPTATGQRRKKRKGRGASTQQQPAVTEGEPA</sequence>
<proteinExistence type="predicted"/>
<evidence type="ECO:0000313" key="5">
    <source>
        <dbReference type="Proteomes" id="UP000327011"/>
    </source>
</evidence>
<feature type="domain" description="GNAT-like N-terminal" evidence="2">
    <location>
        <begin position="9"/>
        <end position="199"/>
    </location>
</feature>
<dbReference type="Pfam" id="PF22555">
    <property type="entry name" value="DAM-like-phage1"/>
    <property type="match status" value="1"/>
</dbReference>
<organism evidence="4 5">
    <name type="scientific">Microbispora cellulosiformans</name>
    <dbReference type="NCBI Taxonomy" id="2614688"/>
    <lineage>
        <taxon>Bacteria</taxon>
        <taxon>Bacillati</taxon>
        <taxon>Actinomycetota</taxon>
        <taxon>Actinomycetes</taxon>
        <taxon>Streptosporangiales</taxon>
        <taxon>Streptosporangiaceae</taxon>
        <taxon>Microbispora</taxon>
    </lineage>
</organism>
<gene>
    <name evidence="4" type="ORF">F5972_08405</name>
</gene>
<accession>A0A5J5K7J7</accession>